<sequence length="275" mass="32534">MKGEAIEHCVRDHLKSLKRTITNLHKKWKYRNSFSSEVSWISLGENCLPDDILRRHNRKSFSSVFSSGRSNIEYIIQMEKDNYRNLLKKEHLQHFPDGQHSVVRSTFYKNCVGQYSERHMLGFEFTHHDPLRIKEDNRAFQRRISRQLQYRGNKNFVFLYHHRITENSDLALLRAHLNEFLTFYNTQGRDCKMVLFYQHIIAENETKRIDFTPHDTGLLEFTCHTHEIWGGDDLETFWAKKDDGLFAEMFDTVDKYNLSADKPYPGSPLVPAGTV</sequence>
<keyword evidence="2" id="KW-1185">Reference proteome</keyword>
<organism evidence="1 2">
    <name type="scientific">Kosakonia oryzendophytica</name>
    <dbReference type="NCBI Taxonomy" id="1005665"/>
    <lineage>
        <taxon>Bacteria</taxon>
        <taxon>Pseudomonadati</taxon>
        <taxon>Pseudomonadota</taxon>
        <taxon>Gammaproteobacteria</taxon>
        <taxon>Enterobacterales</taxon>
        <taxon>Enterobacteriaceae</taxon>
        <taxon>Kosakonia</taxon>
    </lineage>
</organism>
<protein>
    <submittedName>
        <fullName evidence="1">Putative papain-like cysteine peptidase</fullName>
    </submittedName>
</protein>
<dbReference type="InterPro" id="IPR014903">
    <property type="entry name" value="DUF1796"/>
</dbReference>
<evidence type="ECO:0000313" key="2">
    <source>
        <dbReference type="Proteomes" id="UP000198975"/>
    </source>
</evidence>
<dbReference type="Pfam" id="PF08795">
    <property type="entry name" value="DUF1796"/>
    <property type="match status" value="1"/>
</dbReference>
<dbReference type="AlphaFoldDB" id="A0A1C4C133"/>
<dbReference type="RefSeq" id="WP_061492666.1">
    <property type="nucleotide sequence ID" value="NZ_CP115659.1"/>
</dbReference>
<accession>A0A1C4C133</accession>
<proteinExistence type="predicted"/>
<name>A0A1C4C133_9ENTR</name>
<gene>
    <name evidence="1" type="ORF">GA0061071_106150</name>
</gene>
<dbReference type="Proteomes" id="UP000198975">
    <property type="component" value="Unassembled WGS sequence"/>
</dbReference>
<dbReference type="OrthoDB" id="1467306at2"/>
<reference evidence="2" key="1">
    <citation type="submission" date="2016-08" db="EMBL/GenBank/DDBJ databases">
        <authorList>
            <person name="Varghese N."/>
            <person name="Submissions Spin"/>
        </authorList>
    </citation>
    <scope>NUCLEOTIDE SEQUENCE [LARGE SCALE GENOMIC DNA]</scope>
    <source>
        <strain evidence="2">REICA_082</strain>
    </source>
</reference>
<evidence type="ECO:0000313" key="1">
    <source>
        <dbReference type="EMBL" id="SCC12683.1"/>
    </source>
</evidence>
<dbReference type="EMBL" id="FMAY01000006">
    <property type="protein sequence ID" value="SCC12683.1"/>
    <property type="molecule type" value="Genomic_DNA"/>
</dbReference>